<reference evidence="1" key="1">
    <citation type="submission" date="2020-03" db="EMBL/GenBank/DDBJ databases">
        <title>The deep terrestrial virosphere.</title>
        <authorList>
            <person name="Holmfeldt K."/>
            <person name="Nilsson E."/>
            <person name="Simone D."/>
            <person name="Lopez-Fernandez M."/>
            <person name="Wu X."/>
            <person name="de Brujin I."/>
            <person name="Lundin D."/>
            <person name="Andersson A."/>
            <person name="Bertilsson S."/>
            <person name="Dopson M."/>
        </authorList>
    </citation>
    <scope>NUCLEOTIDE SEQUENCE</scope>
    <source>
        <strain evidence="1">MM415B03795</strain>
    </source>
</reference>
<evidence type="ECO:0000313" key="1">
    <source>
        <dbReference type="EMBL" id="QJA94667.1"/>
    </source>
</evidence>
<protein>
    <submittedName>
        <fullName evidence="1">Uncharacterized protein</fullName>
    </submittedName>
</protein>
<name>A0A6M3LHC3_9ZZZZ</name>
<accession>A0A6M3LHC3</accession>
<organism evidence="1">
    <name type="scientific">viral metagenome</name>
    <dbReference type="NCBI Taxonomy" id="1070528"/>
    <lineage>
        <taxon>unclassified sequences</taxon>
        <taxon>metagenomes</taxon>
        <taxon>organismal metagenomes</taxon>
    </lineage>
</organism>
<sequence length="54" mass="6510">MDCNGCVWYYYESDTNWKECRHEDYDIENPDHCPGEYAIEDAKADAKYKDCDKY</sequence>
<dbReference type="EMBL" id="MT143251">
    <property type="protein sequence ID" value="QJA94667.1"/>
    <property type="molecule type" value="Genomic_DNA"/>
</dbReference>
<proteinExistence type="predicted"/>
<dbReference type="AlphaFoldDB" id="A0A6M3LHC3"/>
<gene>
    <name evidence="1" type="ORF">MM415B03795_0004</name>
</gene>